<dbReference type="NCBIfam" id="TIGR00254">
    <property type="entry name" value="GGDEF"/>
    <property type="match status" value="1"/>
</dbReference>
<dbReference type="Pfam" id="PF13185">
    <property type="entry name" value="GAF_2"/>
    <property type="match status" value="1"/>
</dbReference>
<keyword evidence="5" id="KW-1185">Reference proteome</keyword>
<dbReference type="InterPro" id="IPR043128">
    <property type="entry name" value="Rev_trsase/Diguanyl_cyclase"/>
</dbReference>
<organism evidence="4 5">
    <name type="scientific">Dyella dinghuensis</name>
    <dbReference type="NCBI Taxonomy" id="1920169"/>
    <lineage>
        <taxon>Bacteria</taxon>
        <taxon>Pseudomonadati</taxon>
        <taxon>Pseudomonadota</taxon>
        <taxon>Gammaproteobacteria</taxon>
        <taxon>Lysobacterales</taxon>
        <taxon>Rhodanobacteraceae</taxon>
        <taxon>Dyella</taxon>
    </lineage>
</organism>
<dbReference type="SMART" id="SM00267">
    <property type="entry name" value="GGDEF"/>
    <property type="match status" value="1"/>
</dbReference>
<dbReference type="Gene3D" id="3.30.450.40">
    <property type="match status" value="1"/>
</dbReference>
<dbReference type="InterPro" id="IPR003018">
    <property type="entry name" value="GAF"/>
</dbReference>
<dbReference type="InterPro" id="IPR000160">
    <property type="entry name" value="GGDEF_dom"/>
</dbReference>
<dbReference type="InterPro" id="IPR029016">
    <property type="entry name" value="GAF-like_dom_sf"/>
</dbReference>
<dbReference type="CDD" id="cd01949">
    <property type="entry name" value="GGDEF"/>
    <property type="match status" value="1"/>
</dbReference>
<dbReference type="GO" id="GO:0005886">
    <property type="term" value="C:plasma membrane"/>
    <property type="evidence" value="ECO:0007669"/>
    <property type="project" value="TreeGrafter"/>
</dbReference>
<sequence length="360" mass="39238">MNHLVRTTVPPSLLGALVATVTHAHTLEALARPLLELLQTATGMESTYLTRLDESSGVLHVLYARNTHRLTVPEGLSAPWQNALCKRALDEGRFYTDDVAGQWGDCDMGRALGLVTYTSAPVRGRGGELFGTLCAASDERRTCSETSTHLQALFAQLIGQQVERERLLAALQQANTSLATTVLTDAMTQLPNRRAMLEEMQRRLASGQDDQALIVASVDLDNFKPINDRYGHDVGDLLLQAVSKRLRRMLRDSDIAGRIGGDEFVVLAVEQRERAEEAGAALARRIESATKGRFKLDSALIDYEGASVGVVVAEPGCANAQTLLNKADAAMNIVKRSRKHDAAIPASVRNIARYAWPVIE</sequence>
<evidence type="ECO:0000256" key="1">
    <source>
        <dbReference type="ARBA" id="ARBA00012528"/>
    </source>
</evidence>
<dbReference type="GO" id="GO:0043709">
    <property type="term" value="P:cell adhesion involved in single-species biofilm formation"/>
    <property type="evidence" value="ECO:0007669"/>
    <property type="project" value="TreeGrafter"/>
</dbReference>
<dbReference type="PROSITE" id="PS50887">
    <property type="entry name" value="GGDEF"/>
    <property type="match status" value="1"/>
</dbReference>
<dbReference type="Proteomes" id="UP000267077">
    <property type="component" value="Unassembled WGS sequence"/>
</dbReference>
<dbReference type="GO" id="GO:0052621">
    <property type="term" value="F:diguanylate cyclase activity"/>
    <property type="evidence" value="ECO:0007669"/>
    <property type="project" value="UniProtKB-EC"/>
</dbReference>
<dbReference type="SUPFAM" id="SSF55073">
    <property type="entry name" value="Nucleotide cyclase"/>
    <property type="match status" value="1"/>
</dbReference>
<dbReference type="EC" id="2.7.7.65" evidence="1"/>
<dbReference type="PANTHER" id="PTHR45138:SF9">
    <property type="entry name" value="DIGUANYLATE CYCLASE DGCM-RELATED"/>
    <property type="match status" value="1"/>
</dbReference>
<evidence type="ECO:0000256" key="2">
    <source>
        <dbReference type="ARBA" id="ARBA00034247"/>
    </source>
</evidence>
<name>A0A432LXD7_9GAMM</name>
<dbReference type="EMBL" id="RYZR01000002">
    <property type="protein sequence ID" value="RUL66788.1"/>
    <property type="molecule type" value="Genomic_DNA"/>
</dbReference>
<dbReference type="InterPro" id="IPR050469">
    <property type="entry name" value="Diguanylate_Cyclase"/>
</dbReference>
<evidence type="ECO:0000259" key="3">
    <source>
        <dbReference type="PROSITE" id="PS50887"/>
    </source>
</evidence>
<dbReference type="SUPFAM" id="SSF55781">
    <property type="entry name" value="GAF domain-like"/>
    <property type="match status" value="1"/>
</dbReference>
<protein>
    <recommendedName>
        <fullName evidence="1">diguanylate cyclase</fullName>
        <ecNumber evidence="1">2.7.7.65</ecNumber>
    </recommendedName>
</protein>
<comment type="catalytic activity">
    <reaction evidence="2">
        <text>2 GTP = 3',3'-c-di-GMP + 2 diphosphate</text>
        <dbReference type="Rhea" id="RHEA:24898"/>
        <dbReference type="ChEBI" id="CHEBI:33019"/>
        <dbReference type="ChEBI" id="CHEBI:37565"/>
        <dbReference type="ChEBI" id="CHEBI:58805"/>
        <dbReference type="EC" id="2.7.7.65"/>
    </reaction>
</comment>
<dbReference type="InterPro" id="IPR029787">
    <property type="entry name" value="Nucleotide_cyclase"/>
</dbReference>
<dbReference type="Pfam" id="PF00990">
    <property type="entry name" value="GGDEF"/>
    <property type="match status" value="1"/>
</dbReference>
<dbReference type="OrthoDB" id="9803824at2"/>
<comment type="caution">
    <text evidence="4">The sequence shown here is derived from an EMBL/GenBank/DDBJ whole genome shotgun (WGS) entry which is preliminary data.</text>
</comment>
<gene>
    <name evidence="4" type="ORF">EKH79_02965</name>
</gene>
<proteinExistence type="predicted"/>
<dbReference type="GO" id="GO:1902201">
    <property type="term" value="P:negative regulation of bacterial-type flagellum-dependent cell motility"/>
    <property type="evidence" value="ECO:0007669"/>
    <property type="project" value="TreeGrafter"/>
</dbReference>
<dbReference type="PANTHER" id="PTHR45138">
    <property type="entry name" value="REGULATORY COMPONENTS OF SENSORY TRANSDUCTION SYSTEM"/>
    <property type="match status" value="1"/>
</dbReference>
<dbReference type="SMART" id="SM00065">
    <property type="entry name" value="GAF"/>
    <property type="match status" value="1"/>
</dbReference>
<evidence type="ECO:0000313" key="4">
    <source>
        <dbReference type="EMBL" id="RUL66788.1"/>
    </source>
</evidence>
<dbReference type="Gene3D" id="3.30.70.270">
    <property type="match status" value="1"/>
</dbReference>
<dbReference type="RefSeq" id="WP_126672287.1">
    <property type="nucleotide sequence ID" value="NZ_RYZR01000002.1"/>
</dbReference>
<feature type="domain" description="GGDEF" evidence="3">
    <location>
        <begin position="211"/>
        <end position="347"/>
    </location>
</feature>
<accession>A0A432LXD7</accession>
<evidence type="ECO:0000313" key="5">
    <source>
        <dbReference type="Proteomes" id="UP000267077"/>
    </source>
</evidence>
<reference evidence="4 5" key="1">
    <citation type="submission" date="2018-12" db="EMBL/GenBank/DDBJ databases">
        <title>Dyella dinghuensis sp. nov. DHOA06 and Dyella choica sp. nov. 4M-K27, isolated from forest soil.</title>
        <authorList>
            <person name="Qiu L.-H."/>
            <person name="Gao Z.-H."/>
        </authorList>
    </citation>
    <scope>NUCLEOTIDE SEQUENCE [LARGE SCALE GENOMIC DNA]</scope>
    <source>
        <strain evidence="4 5">DHOA06</strain>
    </source>
</reference>
<dbReference type="AlphaFoldDB" id="A0A432LXD7"/>